<dbReference type="Pfam" id="PF25221">
    <property type="entry name" value="5TMH_Lnb"/>
    <property type="match status" value="1"/>
</dbReference>
<evidence type="ECO:0000259" key="2">
    <source>
        <dbReference type="Pfam" id="PF13387"/>
    </source>
</evidence>
<dbReference type="EMBL" id="FNZH01000002">
    <property type="protein sequence ID" value="SEJ13509.1"/>
    <property type="molecule type" value="Genomic_DNA"/>
</dbReference>
<evidence type="ECO:0000313" key="4">
    <source>
        <dbReference type="EMBL" id="SEJ13509.1"/>
    </source>
</evidence>
<gene>
    <name evidence="4" type="ORF">SAMN05192553_102561</name>
</gene>
<dbReference type="RefSeq" id="WP_092171631.1">
    <property type="nucleotide sequence ID" value="NZ_FNZH01000002.1"/>
</dbReference>
<dbReference type="InterPro" id="IPR057436">
    <property type="entry name" value="5TMH_Lnb"/>
</dbReference>
<feature type="transmembrane region" description="Helical" evidence="1">
    <location>
        <begin position="353"/>
        <end position="372"/>
    </location>
</feature>
<accession>A0A1H6W915</accession>
<dbReference type="InterPro" id="IPR025178">
    <property type="entry name" value="Lnb_N"/>
</dbReference>
<evidence type="ECO:0000313" key="5">
    <source>
        <dbReference type="Proteomes" id="UP000199403"/>
    </source>
</evidence>
<proteinExistence type="predicted"/>
<dbReference type="AlphaFoldDB" id="A0A1H6W915"/>
<feature type="domain" description="Lnb-like transmembrane" evidence="3">
    <location>
        <begin position="263"/>
        <end position="395"/>
    </location>
</feature>
<sequence length="407" mass="46475">MKGSSCFTLPKPVLFFGLALFFGVVVAVPDSPAQQYQISLLTCDPGEELYSTFGHSAIRVRELDSGQDLVFNYGTFDFNTSFFYLKFIRRTLDYQLSVTTTENFLYEYNYFKRSVREQELALSEAQARAVVAFLQENYRPENRKYRYDFFFDNCSTRIRDLFEAVLGPSLTWNHPGTAPSKSFRNMIDEYVYPLPWSDLGIDLALGAVIDRAADEGEKMFLPDYLEAAFNRATIIGDGPERGLVGETKTLYDFPERAASGWDLSSPYLVFWILAVTVGGITFVGFKKKRLYAGLDAGIFTLLGLLGLLLVFLWFFTEHSQTKNNWNLFWAFPLHLALAWLLVKNPLSSMVKKLLLGAMILTDLGLVVWILGFQSFHPSILPLLLLVLLRTNFLYYNLNAFSNLDKRR</sequence>
<organism evidence="4 5">
    <name type="scientific">Cyclobacterium xiamenense</name>
    <dbReference type="NCBI Taxonomy" id="1297121"/>
    <lineage>
        <taxon>Bacteria</taxon>
        <taxon>Pseudomonadati</taxon>
        <taxon>Bacteroidota</taxon>
        <taxon>Cytophagia</taxon>
        <taxon>Cytophagales</taxon>
        <taxon>Cyclobacteriaceae</taxon>
        <taxon>Cyclobacterium</taxon>
    </lineage>
</organism>
<dbReference type="OrthoDB" id="319167at2"/>
<feature type="transmembrane region" description="Helical" evidence="1">
    <location>
        <begin position="378"/>
        <end position="397"/>
    </location>
</feature>
<keyword evidence="1" id="KW-1133">Transmembrane helix</keyword>
<feature type="domain" description="Lnb N-terminal periplasmic" evidence="2">
    <location>
        <begin position="33"/>
        <end position="184"/>
    </location>
</feature>
<name>A0A1H6W915_9BACT</name>
<dbReference type="Pfam" id="PF13387">
    <property type="entry name" value="Lnb_N"/>
    <property type="match status" value="1"/>
</dbReference>
<keyword evidence="5" id="KW-1185">Reference proteome</keyword>
<dbReference type="STRING" id="1416801.SAMN05192553_102561"/>
<feature type="transmembrane region" description="Helical" evidence="1">
    <location>
        <begin position="327"/>
        <end position="346"/>
    </location>
</feature>
<evidence type="ECO:0000259" key="3">
    <source>
        <dbReference type="Pfam" id="PF25221"/>
    </source>
</evidence>
<feature type="transmembrane region" description="Helical" evidence="1">
    <location>
        <begin position="267"/>
        <end position="285"/>
    </location>
</feature>
<keyword evidence="1" id="KW-0812">Transmembrane</keyword>
<dbReference type="Proteomes" id="UP000199403">
    <property type="component" value="Unassembled WGS sequence"/>
</dbReference>
<feature type="transmembrane region" description="Helical" evidence="1">
    <location>
        <begin position="297"/>
        <end position="315"/>
    </location>
</feature>
<evidence type="ECO:0000256" key="1">
    <source>
        <dbReference type="SAM" id="Phobius"/>
    </source>
</evidence>
<protein>
    <submittedName>
        <fullName evidence="4">Uncharacterized protein</fullName>
    </submittedName>
</protein>
<keyword evidence="1" id="KW-0472">Membrane</keyword>
<reference evidence="5" key="1">
    <citation type="submission" date="2016-10" db="EMBL/GenBank/DDBJ databases">
        <authorList>
            <person name="Varghese N."/>
            <person name="Submissions S."/>
        </authorList>
    </citation>
    <scope>NUCLEOTIDE SEQUENCE [LARGE SCALE GENOMIC DNA]</scope>
    <source>
        <strain evidence="5">IBRC-M 10761</strain>
    </source>
</reference>